<dbReference type="SUPFAM" id="SSF46785">
    <property type="entry name" value="Winged helix' DNA-binding domain"/>
    <property type="match status" value="1"/>
</dbReference>
<evidence type="ECO:0000256" key="1">
    <source>
        <dbReference type="ARBA" id="ARBA00002486"/>
    </source>
</evidence>
<keyword evidence="3" id="KW-0859">Xylose metabolism</keyword>
<dbReference type="InterPro" id="IPR000600">
    <property type="entry name" value="ROK"/>
</dbReference>
<dbReference type="Gene3D" id="1.10.10.10">
    <property type="entry name" value="Winged helix-like DNA-binding domain superfamily/Winged helix DNA-binding domain"/>
    <property type="match status" value="1"/>
</dbReference>
<dbReference type="InterPro" id="IPR036390">
    <property type="entry name" value="WH_DNA-bd_sf"/>
</dbReference>
<name>A0A9D1D9N8_9FIRM</name>
<evidence type="ECO:0000313" key="5">
    <source>
        <dbReference type="Proteomes" id="UP000886757"/>
    </source>
</evidence>
<dbReference type="Pfam" id="PF00480">
    <property type="entry name" value="ROK"/>
    <property type="match status" value="1"/>
</dbReference>
<accession>A0A9D1D9N8</accession>
<evidence type="ECO:0000256" key="3">
    <source>
        <dbReference type="ARBA" id="ARBA00022629"/>
    </source>
</evidence>
<dbReference type="SUPFAM" id="SSF53067">
    <property type="entry name" value="Actin-like ATPase domain"/>
    <property type="match status" value="1"/>
</dbReference>
<organism evidence="4 5">
    <name type="scientific">Candidatus Choladousia intestinavium</name>
    <dbReference type="NCBI Taxonomy" id="2840727"/>
    <lineage>
        <taxon>Bacteria</taxon>
        <taxon>Bacillati</taxon>
        <taxon>Bacillota</taxon>
        <taxon>Clostridia</taxon>
        <taxon>Lachnospirales</taxon>
        <taxon>Lachnospiraceae</taxon>
        <taxon>Lachnospiraceae incertae sedis</taxon>
        <taxon>Candidatus Choladousia</taxon>
    </lineage>
</organism>
<dbReference type="Gene3D" id="3.30.420.40">
    <property type="match status" value="2"/>
</dbReference>
<proteinExistence type="inferred from homology"/>
<protein>
    <submittedName>
        <fullName evidence="4">ROK family protein</fullName>
    </submittedName>
</protein>
<dbReference type="InterPro" id="IPR043129">
    <property type="entry name" value="ATPase_NBD"/>
</dbReference>
<comment type="function">
    <text evidence="1">Transcriptional repressor of xylose-utilizing enzymes.</text>
</comment>
<dbReference type="PANTHER" id="PTHR18964:SF149">
    <property type="entry name" value="BIFUNCTIONAL UDP-N-ACETYLGLUCOSAMINE 2-EPIMERASE_N-ACETYLMANNOSAMINE KINASE"/>
    <property type="match status" value="1"/>
</dbReference>
<dbReference type="EMBL" id="DVGK01000078">
    <property type="protein sequence ID" value="HIR13632.1"/>
    <property type="molecule type" value="Genomic_DNA"/>
</dbReference>
<comment type="similarity">
    <text evidence="2">Belongs to the ROK (NagC/XylR) family.</text>
</comment>
<dbReference type="InterPro" id="IPR036388">
    <property type="entry name" value="WH-like_DNA-bd_sf"/>
</dbReference>
<evidence type="ECO:0000256" key="2">
    <source>
        <dbReference type="ARBA" id="ARBA00006479"/>
    </source>
</evidence>
<reference evidence="4" key="1">
    <citation type="submission" date="2020-10" db="EMBL/GenBank/DDBJ databases">
        <authorList>
            <person name="Gilroy R."/>
        </authorList>
    </citation>
    <scope>NUCLEOTIDE SEQUENCE</scope>
    <source>
        <strain evidence="4">ChiSjej4B22-8148</strain>
    </source>
</reference>
<dbReference type="Proteomes" id="UP000886757">
    <property type="component" value="Unassembled WGS sequence"/>
</dbReference>
<evidence type="ECO:0000313" key="4">
    <source>
        <dbReference type="EMBL" id="HIR13632.1"/>
    </source>
</evidence>
<dbReference type="PANTHER" id="PTHR18964">
    <property type="entry name" value="ROK (REPRESSOR, ORF, KINASE) FAMILY"/>
    <property type="match status" value="1"/>
</dbReference>
<reference evidence="4" key="2">
    <citation type="journal article" date="2021" name="PeerJ">
        <title>Extensive microbial diversity within the chicken gut microbiome revealed by metagenomics and culture.</title>
        <authorList>
            <person name="Gilroy R."/>
            <person name="Ravi A."/>
            <person name="Getino M."/>
            <person name="Pursley I."/>
            <person name="Horton D.L."/>
            <person name="Alikhan N.F."/>
            <person name="Baker D."/>
            <person name="Gharbi K."/>
            <person name="Hall N."/>
            <person name="Watson M."/>
            <person name="Adriaenssens E.M."/>
            <person name="Foster-Nyarko E."/>
            <person name="Jarju S."/>
            <person name="Secka A."/>
            <person name="Antonio M."/>
            <person name="Oren A."/>
            <person name="Chaudhuri R.R."/>
            <person name="La Ragione R."/>
            <person name="Hildebrand F."/>
            <person name="Pallen M.J."/>
        </authorList>
    </citation>
    <scope>NUCLEOTIDE SEQUENCE</scope>
    <source>
        <strain evidence="4">ChiSjej4B22-8148</strain>
    </source>
</reference>
<dbReference type="GO" id="GO:0042732">
    <property type="term" value="P:D-xylose metabolic process"/>
    <property type="evidence" value="ECO:0007669"/>
    <property type="project" value="UniProtKB-KW"/>
</dbReference>
<gene>
    <name evidence="4" type="ORF">IAB31_06885</name>
</gene>
<dbReference type="AlphaFoldDB" id="A0A9D1D9N8"/>
<keyword evidence="3" id="KW-0119">Carbohydrate metabolism</keyword>
<comment type="caution">
    <text evidence="4">The sequence shown here is derived from an EMBL/GenBank/DDBJ whole genome shotgun (WGS) entry which is preliminary data.</text>
</comment>
<sequence>MAISNMEVRRINRNNIFRHILKLNEFSKNEVAISLRLSLPTVAQGMEYLESIGLVEQAGVLPSEGGRRPMSYRCRKNAKVAMGVDITTNHVNIVVVNMALQILYQHRYKEVMDESEEALDWLAGTIMETIQNLNISAEAILGIGFSIPAIVGEDGSMILAIHESMKISQRFFQKLIERTGFPFKMINDANSAAHAECSYHERKSFVYFFLSNSVGGAYVDQEGKIQYGRLMRAGEFGHVTLHPGGRKCYCGRVGCLNEYCNTMLLSNLTGGNLEQFFAKLKEQDEVCAEVWETYMDDLALACHNLLNIYDIPIVLGGYLGEYIEEYIPELEKRVIKYDSYIAGHSMLFAPQQKRMAAAIGAAGQFIEEFIAGI</sequence>